<dbReference type="InterPro" id="IPR029062">
    <property type="entry name" value="Class_I_gatase-like"/>
</dbReference>
<gene>
    <name evidence="3" type="ORF">RCL2_001691500</name>
</gene>
<dbReference type="OrthoDB" id="2317183at2759"/>
<reference evidence="3" key="1">
    <citation type="submission" date="2019-10" db="EMBL/GenBank/DDBJ databases">
        <title>Conservation and host-specific expression of non-tandemly repeated heterogenous ribosome RNA gene in arbuscular mycorrhizal fungi.</title>
        <authorList>
            <person name="Maeda T."/>
            <person name="Kobayashi Y."/>
            <person name="Nakagawa T."/>
            <person name="Ezawa T."/>
            <person name="Yamaguchi K."/>
            <person name="Bino T."/>
            <person name="Nishimoto Y."/>
            <person name="Shigenobu S."/>
            <person name="Kawaguchi M."/>
        </authorList>
    </citation>
    <scope>NUCLEOTIDE SEQUENCE</scope>
    <source>
        <strain evidence="3">HR1</strain>
    </source>
</reference>
<feature type="coiled-coil region" evidence="1">
    <location>
        <begin position="84"/>
        <end position="127"/>
    </location>
</feature>
<proteinExistence type="predicted"/>
<protein>
    <recommendedName>
        <fullName evidence="5">Glutamine amidotransferase domain-containing protein</fullName>
    </recommendedName>
</protein>
<sequence>MSHQARSAELRQRVQELTSYQATSTKQVHYSRSSISHLGYNNPAEEKSHQVKSNELRQQVRNRLAELKGVDPGSIPYPHSNIKLTEYENEILRLEIAEQKFQEKLQLERLEKRLKEVKVREENSYNSLKNYGIEDSRIITKVVYKFDDDNIVRNRNRTDNLGIVVSDSEAKYCRKITAKLGVKLIKDTHLAIVDISYREVKKGKSAFWDHYTFQRITHYPTRVVGATNNAKLLKEVIYDKSFGLPISPIDPYNYKASPPIIKLFPYPSDDLHGLLLIPGSHANINECPNYEVRKKNEKRLVKDAWNRGRPLFAICDGALEIWNLFASNKKSISPPVTNSVHTTAMGDGFIPPNMRIVARSLQCNSAPINREPEDNVIEAVETCYGTPMLLIQWHPEAFNADDIDEKYHRNILIYMTKVGDTYYRKQKMLLELKKQFQFKGQ</sequence>
<evidence type="ECO:0000256" key="2">
    <source>
        <dbReference type="SAM" id="MobiDB-lite"/>
    </source>
</evidence>
<dbReference type="SUPFAM" id="SSF52317">
    <property type="entry name" value="Class I glutamine amidotransferase-like"/>
    <property type="match status" value="1"/>
</dbReference>
<evidence type="ECO:0008006" key="5">
    <source>
        <dbReference type="Google" id="ProtNLM"/>
    </source>
</evidence>
<dbReference type="EMBL" id="BLAL01000193">
    <property type="protein sequence ID" value="GES90046.1"/>
    <property type="molecule type" value="Genomic_DNA"/>
</dbReference>
<evidence type="ECO:0000313" key="3">
    <source>
        <dbReference type="EMBL" id="GES90046.1"/>
    </source>
</evidence>
<feature type="compositionally biased region" description="Polar residues" evidence="2">
    <location>
        <begin position="20"/>
        <end position="36"/>
    </location>
</feature>
<dbReference type="Proteomes" id="UP000615446">
    <property type="component" value="Unassembled WGS sequence"/>
</dbReference>
<organism evidence="3 4">
    <name type="scientific">Rhizophagus clarus</name>
    <dbReference type="NCBI Taxonomy" id="94130"/>
    <lineage>
        <taxon>Eukaryota</taxon>
        <taxon>Fungi</taxon>
        <taxon>Fungi incertae sedis</taxon>
        <taxon>Mucoromycota</taxon>
        <taxon>Glomeromycotina</taxon>
        <taxon>Glomeromycetes</taxon>
        <taxon>Glomerales</taxon>
        <taxon>Glomeraceae</taxon>
        <taxon>Rhizophagus</taxon>
    </lineage>
</organism>
<dbReference type="Gene3D" id="3.40.50.880">
    <property type="match status" value="1"/>
</dbReference>
<keyword evidence="1" id="KW-0175">Coiled coil</keyword>
<accession>A0A8H3LPZ4</accession>
<name>A0A8H3LPZ4_9GLOM</name>
<evidence type="ECO:0000256" key="1">
    <source>
        <dbReference type="SAM" id="Coils"/>
    </source>
</evidence>
<feature type="region of interest" description="Disordered" evidence="2">
    <location>
        <begin position="20"/>
        <end position="55"/>
    </location>
</feature>
<dbReference type="AlphaFoldDB" id="A0A8H3LPZ4"/>
<evidence type="ECO:0000313" key="4">
    <source>
        <dbReference type="Proteomes" id="UP000615446"/>
    </source>
</evidence>
<comment type="caution">
    <text evidence="3">The sequence shown here is derived from an EMBL/GenBank/DDBJ whole genome shotgun (WGS) entry which is preliminary data.</text>
</comment>
<feature type="compositionally biased region" description="Basic and acidic residues" evidence="2">
    <location>
        <begin position="44"/>
        <end position="55"/>
    </location>
</feature>